<dbReference type="GO" id="GO:0036064">
    <property type="term" value="C:ciliary basal body"/>
    <property type="evidence" value="ECO:0007669"/>
    <property type="project" value="TreeGrafter"/>
</dbReference>
<dbReference type="EMBL" id="LR899009">
    <property type="protein sequence ID" value="CAD7080113.1"/>
    <property type="molecule type" value="Genomic_DNA"/>
</dbReference>
<accession>A0A7R8UFW6</accession>
<dbReference type="PANTHER" id="PTHR21223:SF2">
    <property type="entry name" value="CBY1-INTERACTING BAR DOMAIN-CONTAINING PROTEIN HOMOLOG"/>
    <property type="match status" value="1"/>
</dbReference>
<dbReference type="InterPro" id="IPR027267">
    <property type="entry name" value="AH/BAR_dom_sf"/>
</dbReference>
<dbReference type="SUPFAM" id="SSF103657">
    <property type="entry name" value="BAR/IMD domain-like"/>
    <property type="match status" value="1"/>
</dbReference>
<evidence type="ECO:0000313" key="3">
    <source>
        <dbReference type="Proteomes" id="UP000594454"/>
    </source>
</evidence>
<dbReference type="InterPro" id="IPR009602">
    <property type="entry name" value="CBAR/FAM92"/>
</dbReference>
<feature type="compositionally biased region" description="Acidic residues" evidence="1">
    <location>
        <begin position="227"/>
        <end position="244"/>
    </location>
</feature>
<evidence type="ECO:0008006" key="4">
    <source>
        <dbReference type="Google" id="ProtNLM"/>
    </source>
</evidence>
<protein>
    <recommendedName>
        <fullName evidence="4">Protein FAM92A1</fullName>
    </recommendedName>
</protein>
<dbReference type="GO" id="GO:0060271">
    <property type="term" value="P:cilium assembly"/>
    <property type="evidence" value="ECO:0007669"/>
    <property type="project" value="TreeGrafter"/>
</dbReference>
<feature type="region of interest" description="Disordered" evidence="1">
    <location>
        <begin position="220"/>
        <end position="289"/>
    </location>
</feature>
<evidence type="ECO:0000313" key="2">
    <source>
        <dbReference type="EMBL" id="CAD7080113.1"/>
    </source>
</evidence>
<organism evidence="2 3">
    <name type="scientific">Hermetia illucens</name>
    <name type="common">Black soldier fly</name>
    <dbReference type="NCBI Taxonomy" id="343691"/>
    <lineage>
        <taxon>Eukaryota</taxon>
        <taxon>Metazoa</taxon>
        <taxon>Ecdysozoa</taxon>
        <taxon>Arthropoda</taxon>
        <taxon>Hexapoda</taxon>
        <taxon>Insecta</taxon>
        <taxon>Pterygota</taxon>
        <taxon>Neoptera</taxon>
        <taxon>Endopterygota</taxon>
        <taxon>Diptera</taxon>
        <taxon>Brachycera</taxon>
        <taxon>Stratiomyomorpha</taxon>
        <taxon>Stratiomyidae</taxon>
        <taxon>Hermetiinae</taxon>
        <taxon>Hermetia</taxon>
    </lineage>
</organism>
<dbReference type="InParanoid" id="A0A7R8UFW6"/>
<dbReference type="OrthoDB" id="60621at2759"/>
<reference evidence="2 3" key="1">
    <citation type="submission" date="2020-11" db="EMBL/GenBank/DDBJ databases">
        <authorList>
            <person name="Wallbank WR R."/>
            <person name="Pardo Diaz C."/>
            <person name="Kozak K."/>
            <person name="Martin S."/>
            <person name="Jiggins C."/>
            <person name="Moest M."/>
            <person name="Warren A I."/>
            <person name="Generalovic N T."/>
            <person name="Byers J.R.P. K."/>
            <person name="Montejo-Kovacevich G."/>
            <person name="Yen C E."/>
        </authorList>
    </citation>
    <scope>NUCLEOTIDE SEQUENCE [LARGE SCALE GENOMIC DNA]</scope>
</reference>
<gene>
    <name evidence="2" type="ORF">HERILL_LOCUS3287</name>
</gene>
<dbReference type="GO" id="GO:0035869">
    <property type="term" value="C:ciliary transition zone"/>
    <property type="evidence" value="ECO:0007669"/>
    <property type="project" value="TreeGrafter"/>
</dbReference>
<dbReference type="AlphaFoldDB" id="A0A7R8UFW6"/>
<dbReference type="FunCoup" id="A0A7R8UFW6">
    <property type="interactions" value="238"/>
</dbReference>
<keyword evidence="3" id="KW-1185">Reference proteome</keyword>
<dbReference type="Proteomes" id="UP000594454">
    <property type="component" value="Chromosome 1"/>
</dbReference>
<dbReference type="PANTHER" id="PTHR21223">
    <property type="entry name" value="CBY1-INTERACTING BAR DOMAIN-CONTAINING PROTEIN HOMOLOG"/>
    <property type="match status" value="1"/>
</dbReference>
<sequence>MISKGRSMFTPEKDNRIRIMNDRINFVEKHFGELCSAFGAYTRKLGRYRDKHDELAKAFQMYSEEEPFNKGTAVALDSLTKAITFLADYMDMEVQRLESKVINQLTPYENYCRSTRESLKSAILIRDKELAREKQLMEIRSKFTANTSAADSELLKVKVEVNRTNKDVENVMENFEKRKLKDIKTILLDFIAIEMKQHTKALEILTATYQDVDDIDEKKDFQSVESENSEADDDDDDDDDDEEERLPPPDQDSASETSEEEDSTLDDGCPGPRSKPGKLLAFQRVKDRQ</sequence>
<dbReference type="Gene3D" id="1.20.1270.60">
    <property type="entry name" value="Arfaptin homology (AH) domain/BAR domain"/>
    <property type="match status" value="1"/>
</dbReference>
<name>A0A7R8UFW6_HERIL</name>
<proteinExistence type="predicted"/>
<evidence type="ECO:0000256" key="1">
    <source>
        <dbReference type="SAM" id="MobiDB-lite"/>
    </source>
</evidence>
<dbReference type="Pfam" id="PF06730">
    <property type="entry name" value="FAM92"/>
    <property type="match status" value="1"/>
</dbReference>